<dbReference type="Pfam" id="PF05000">
    <property type="entry name" value="RNA_pol_Rpb1_4"/>
    <property type="match status" value="1"/>
</dbReference>
<keyword evidence="4 6" id="KW-0548">Nucleotidyltransferase</keyword>
<dbReference type="RefSeq" id="YP_009427202.1">
    <property type="nucleotide sequence ID" value="NC_035860.1"/>
</dbReference>
<dbReference type="Gene3D" id="1.10.1790.20">
    <property type="match status" value="1"/>
</dbReference>
<dbReference type="Gene3D" id="1.10.132.30">
    <property type="match status" value="1"/>
</dbReference>
<dbReference type="PANTHER" id="PTHR34995:SF1">
    <property type="entry name" value="DNA-DIRECTED RNA POLYMERASE SUBUNIT BETA"/>
    <property type="match status" value="1"/>
</dbReference>
<dbReference type="InterPro" id="IPR012756">
    <property type="entry name" value="DNA-dir_RpoC2_beta_pp"/>
</dbReference>
<feature type="domain" description="RNA polymerase Rpb1" evidence="9">
    <location>
        <begin position="94"/>
        <end position="161"/>
    </location>
</feature>
<protein>
    <recommendedName>
        <fullName evidence="6">DNA-directed RNA polymerase subunit beta''</fullName>
        <ecNumber evidence="6">2.7.7.6</ecNumber>
    </recommendedName>
    <alternativeName>
        <fullName evidence="6">PEP</fullName>
    </alternativeName>
    <alternativeName>
        <fullName evidence="6">Plastid-encoded RNA polymerase subunit beta''</fullName>
        <shortName evidence="6">RNA polymerase subunit beta''</shortName>
    </alternativeName>
</protein>
<proteinExistence type="inferred from homology"/>
<dbReference type="GO" id="GO:0000428">
    <property type="term" value="C:DNA-directed RNA polymerase complex"/>
    <property type="evidence" value="ECO:0007669"/>
    <property type="project" value="UniProtKB-KW"/>
</dbReference>
<dbReference type="Gene3D" id="1.10.150.390">
    <property type="match status" value="1"/>
</dbReference>
<evidence type="ECO:0000256" key="6">
    <source>
        <dbReference type="HAMAP-Rule" id="MF_01324"/>
    </source>
</evidence>
<dbReference type="SUPFAM" id="SSF64484">
    <property type="entry name" value="beta and beta-prime subunits of DNA dependent RNA-polymerase"/>
    <property type="match status" value="1"/>
</dbReference>
<dbReference type="EC" id="2.7.7.6" evidence="6"/>
<comment type="similarity">
    <text evidence="6">Belongs to the RNA polymerase beta' chain family. RpoC2 subfamily.</text>
</comment>
<dbReference type="InterPro" id="IPR050254">
    <property type="entry name" value="RNA_pol_beta''_euk"/>
</dbReference>
<geneLocation type="chloroplast" evidence="10"/>
<dbReference type="HAMAP" id="MF_01324">
    <property type="entry name" value="RNApol_bact_RpoC2"/>
    <property type="match status" value="1"/>
</dbReference>
<keyword evidence="10" id="KW-0150">Chloroplast</keyword>
<evidence type="ECO:0000256" key="7">
    <source>
        <dbReference type="SAM" id="MobiDB-lite"/>
    </source>
</evidence>
<evidence type="ECO:0000259" key="8">
    <source>
        <dbReference type="Pfam" id="PF04998"/>
    </source>
</evidence>
<comment type="subcellular location">
    <subcellularLocation>
        <location evidence="6">Plastid</location>
        <location evidence="6">Chloroplast</location>
    </subcellularLocation>
</comment>
<name>A0A248REL4_ONOSE</name>
<dbReference type="GO" id="GO:0009507">
    <property type="term" value="C:chloroplast"/>
    <property type="evidence" value="ECO:0007669"/>
    <property type="project" value="UniProtKB-SubCell"/>
</dbReference>
<keyword evidence="5 6" id="KW-0804">Transcription</keyword>
<evidence type="ECO:0000256" key="4">
    <source>
        <dbReference type="ARBA" id="ARBA00022695"/>
    </source>
</evidence>
<dbReference type="InterPro" id="IPR007083">
    <property type="entry name" value="RNA_pol_Rpb1_4"/>
</dbReference>
<dbReference type="GO" id="GO:0006351">
    <property type="term" value="P:DNA-templated transcription"/>
    <property type="evidence" value="ECO:0007669"/>
    <property type="project" value="UniProtKB-UniRule"/>
</dbReference>
<evidence type="ECO:0000259" key="9">
    <source>
        <dbReference type="Pfam" id="PF05000"/>
    </source>
</evidence>
<comment type="subunit">
    <text evidence="6">In plastids the minimal PEP RNA polymerase catalytic core is composed of four subunits: alpha, beta, beta', and beta''. When a (nuclear-encoded) sigma factor is associated with the core the holoenzyme is formed, which can initiate transcription.</text>
</comment>
<dbReference type="EMBL" id="KY427354">
    <property type="protein sequence ID" value="ASU95877.1"/>
    <property type="molecule type" value="Genomic_DNA"/>
</dbReference>
<evidence type="ECO:0000256" key="3">
    <source>
        <dbReference type="ARBA" id="ARBA00022679"/>
    </source>
</evidence>
<feature type="region of interest" description="Disordered" evidence="7">
    <location>
        <begin position="947"/>
        <end position="969"/>
    </location>
</feature>
<dbReference type="Gene3D" id="1.10.274.100">
    <property type="entry name" value="RNA polymerase Rpb1, domain 3"/>
    <property type="match status" value="1"/>
</dbReference>
<reference evidence="10" key="1">
    <citation type="journal article" date="2017" name="Genome Biol. Evol.">
        <title>Plastid Phylogenomics Resolve Deep Relationships among Eupolypod II Ferns with Rapid Radiation and Rate Heterogeneity.</title>
        <authorList>
            <person name="Wei R."/>
            <person name="Yan Y.-H."/>
            <person name="Harris A.J."/>
            <person name="Kang J.-S."/>
            <person name="Shen H."/>
            <person name="Xiang Q.-P."/>
            <person name="Zhang X.-C."/>
        </authorList>
    </citation>
    <scope>NUCLEOTIDE SEQUENCE</scope>
</reference>
<evidence type="ECO:0000256" key="1">
    <source>
        <dbReference type="ARBA" id="ARBA00022478"/>
    </source>
</evidence>
<dbReference type="GeneID" id="33948131"/>
<accession>A0A248REL4</accession>
<keyword evidence="3 6" id="KW-0808">Transferase</keyword>
<comment type="caution">
    <text evidence="6">Lacks conserved residue(s) required for the propagation of feature annotation.</text>
</comment>
<feature type="domain" description="RNA polymerase Rpb1" evidence="8">
    <location>
        <begin position="172"/>
        <end position="348"/>
    </location>
</feature>
<keyword evidence="2 10" id="KW-0934">Plastid</keyword>
<keyword evidence="1 6" id="KW-0240">DNA-directed RNA polymerase</keyword>
<dbReference type="GO" id="GO:0003677">
    <property type="term" value="F:DNA binding"/>
    <property type="evidence" value="ECO:0007669"/>
    <property type="project" value="UniProtKB-UniRule"/>
</dbReference>
<evidence type="ECO:0000313" key="10">
    <source>
        <dbReference type="EMBL" id="ASU95877.1"/>
    </source>
</evidence>
<organism evidence="10">
    <name type="scientific">Onoclea sensibilis</name>
    <name type="common">Sensitive fern</name>
    <dbReference type="NCBI Taxonomy" id="3281"/>
    <lineage>
        <taxon>Eukaryota</taxon>
        <taxon>Viridiplantae</taxon>
        <taxon>Streptophyta</taxon>
        <taxon>Embryophyta</taxon>
        <taxon>Tracheophyta</taxon>
        <taxon>Polypodiopsida</taxon>
        <taxon>Polypodiidae</taxon>
        <taxon>Polypodiales</taxon>
        <taxon>Aspleniineae</taxon>
        <taxon>Onocleaceae</taxon>
        <taxon>Onoclea</taxon>
    </lineage>
</organism>
<dbReference type="InterPro" id="IPR007081">
    <property type="entry name" value="RNA_pol_Rpb1_5"/>
</dbReference>
<dbReference type="PANTHER" id="PTHR34995">
    <property type="entry name" value="DNA-DIRECTED RNA POLYMERASE SUBUNIT BETA"/>
    <property type="match status" value="1"/>
</dbReference>
<sequence length="1424" mass="159056">MTDQTELPFCNKAMDRVVMRRLIGKLVVCFGIASTTNISDQIKILGFQQATKASVSLGIDDLLAVPSRGWLVQDAEKQGYVSEQHYRHGSLHAVEKLRQSIEAWYATSECPKREMNPSFKMIDPLNSVHMMSFSGARGSISQVHQLLGMRGLMSDPRGQVIDLPIRRNLREGLSLTEYIIPCHGARKGVVDTAVRTSDAGYLTRRPVEVVQHIAVRKRDCETTKSIALPNIAEEKRESIRTISYQKLVGRVPADNVYWDVRCIATRNQDISDGLASNSVASVQPIYVRSPSTRKSIFRICQWRYGRSLAHYDLVELGEAVGIIAGQSIGEPGTQLTLRTSHTGGVFTGDIAEYVRIPFNGLINSDGRLVYPTRTRHGHPAWMCRNDLSVVIRSCGAIRDFVVPAQSLLMIRNGQYVEAQQIIAEVRAKEFPLKERIQKAIYPNLKGEIHWGKFVWHVRDCVDNPIRVVREAGHIRILSGAYGGSDESYLSHKDQDRVGIKPNSIERRYDYFEGIGGKEVAAASGKGSQKSIREFGIDPKCFSIWLKPPTSNYIISNIKVERSEKTESVSLLLERQQENFNESRFANIDVQLNSILDGSDILAIHEKFEYQTGVSGIIRYGTIEVEPTDKIKFSPGGGTEKTTPGSWYRVVRGGNSFLIPEEAYTIYEPPSSILVANNTVAEEGTRITDTASSEVGGLIRIERTSTSGVTVRVLPGDIHNPERATGIRRRDIDVVDSGNVILGEIKNRGWVYLESVTLHKRRKTSVPAGPVVKYDVSGDSLSRGGFCADKPKTQKRAKVQNLLCISHRDGEEIKMISHTTIQLIRTLLVAGWRRHFREIPSTRKTTERNCLSLASVRINNLSETFLQVNLVASYPPARRLGVSQASQNLMPVDKPFLAQVNLSSDDNDLALGRQSITVHSVPERGTSLLTLSPFDFYRTNSFADSGNNNYGEGVGKDSPRSESGISGPYGSPKNVSFSSKYESFSDKYPNIKIEERSVKFERSSFTCCQLGFEEVGLSGTSYAISYFSVTPYFALSRKASFFINYFPDYSTGTYSADTPDHRHRYLIDETKLTLKYPINPPSNRFLLEKPICSTPKFFNRGILLINPGLLISESRYFCGGNVFPQSGQVVAIHRDYLLVRTGRTLLATRGATPHKISGDIIGEGDTPITLPYDRLKSGDITQGLPKVEQLLESRSIASIPARIEDLFGRWNRGIARLIGNLWSHFLSAGTSMERRQLIIINEIREVYESQGVQISDKHLEIIIWQLTSRVVASEDGITNVFFPGELVELSQAERMNRVSKRPIFYEPIMLGMTKASLNTTSFLSEASLQETTRVLAKAALRGRIDRLKGLKENVILGDVVPVGTGSPEIACQLEVNKRKGFHSAIDRSSKNPSWRTKFDLCGYREKQNIDPKLLTHKKELSRLLP</sequence>
<dbReference type="NCBIfam" id="TIGR02388">
    <property type="entry name" value="rpoC2_cyan"/>
    <property type="match status" value="1"/>
</dbReference>
<evidence type="ECO:0000256" key="5">
    <source>
        <dbReference type="ARBA" id="ARBA00023163"/>
    </source>
</evidence>
<comment type="function">
    <text evidence="6">DNA-dependent RNA polymerase catalyzes the transcription of DNA into RNA using the four ribonucleoside triphosphates as substrates.</text>
</comment>
<dbReference type="Pfam" id="PF04998">
    <property type="entry name" value="RNA_pol_Rpb1_5"/>
    <property type="match status" value="1"/>
</dbReference>
<dbReference type="CDD" id="cd02655">
    <property type="entry name" value="RNAP_beta'_C"/>
    <property type="match status" value="1"/>
</dbReference>
<comment type="catalytic activity">
    <reaction evidence="6">
        <text>RNA(n) + a ribonucleoside 5'-triphosphate = RNA(n+1) + diphosphate</text>
        <dbReference type="Rhea" id="RHEA:21248"/>
        <dbReference type="Rhea" id="RHEA-COMP:14527"/>
        <dbReference type="Rhea" id="RHEA-COMP:17342"/>
        <dbReference type="ChEBI" id="CHEBI:33019"/>
        <dbReference type="ChEBI" id="CHEBI:61557"/>
        <dbReference type="ChEBI" id="CHEBI:140395"/>
        <dbReference type="EC" id="2.7.7.6"/>
    </reaction>
</comment>
<gene>
    <name evidence="6 10" type="primary">rpoC2</name>
</gene>
<dbReference type="InterPro" id="IPR042102">
    <property type="entry name" value="RNA_pol_Rpb1_3_sf"/>
</dbReference>
<evidence type="ECO:0000256" key="2">
    <source>
        <dbReference type="ARBA" id="ARBA00022640"/>
    </source>
</evidence>
<dbReference type="InterPro" id="IPR038120">
    <property type="entry name" value="Rpb1_funnel_sf"/>
</dbReference>
<dbReference type="GO" id="GO:0003899">
    <property type="term" value="F:DNA-directed RNA polymerase activity"/>
    <property type="evidence" value="ECO:0007669"/>
    <property type="project" value="UniProtKB-UniRule"/>
</dbReference>